<dbReference type="PANTHER" id="PTHR45668:SF5">
    <property type="entry name" value="SERINE_THREONINE-PROTEIN PHOSPHATASE 5"/>
    <property type="match status" value="1"/>
</dbReference>
<organism evidence="4 5">
    <name type="scientific">Ambrosia artemisiifolia</name>
    <name type="common">Common ragweed</name>
    <dbReference type="NCBI Taxonomy" id="4212"/>
    <lineage>
        <taxon>Eukaryota</taxon>
        <taxon>Viridiplantae</taxon>
        <taxon>Streptophyta</taxon>
        <taxon>Embryophyta</taxon>
        <taxon>Tracheophyta</taxon>
        <taxon>Spermatophyta</taxon>
        <taxon>Magnoliopsida</taxon>
        <taxon>eudicotyledons</taxon>
        <taxon>Gunneridae</taxon>
        <taxon>Pentapetalae</taxon>
        <taxon>asterids</taxon>
        <taxon>campanulids</taxon>
        <taxon>Asterales</taxon>
        <taxon>Asteraceae</taxon>
        <taxon>Asteroideae</taxon>
        <taxon>Heliantheae alliance</taxon>
        <taxon>Heliantheae</taxon>
        <taxon>Ambrosia</taxon>
    </lineage>
</organism>
<protein>
    <recommendedName>
        <fullName evidence="6">RNA-directed DNA polymerase, eukaryota</fullName>
    </recommendedName>
</protein>
<evidence type="ECO:0008006" key="6">
    <source>
        <dbReference type="Google" id="ProtNLM"/>
    </source>
</evidence>
<evidence type="ECO:0000256" key="3">
    <source>
        <dbReference type="ARBA" id="ARBA00023211"/>
    </source>
</evidence>
<dbReference type="PANTHER" id="PTHR45668">
    <property type="entry name" value="SERINE/THREONINE-PROTEIN PHOSPHATASE 5-RELATED"/>
    <property type="match status" value="1"/>
</dbReference>
<dbReference type="GO" id="GO:0016787">
    <property type="term" value="F:hydrolase activity"/>
    <property type="evidence" value="ECO:0007669"/>
    <property type="project" value="InterPro"/>
</dbReference>
<evidence type="ECO:0000256" key="2">
    <source>
        <dbReference type="ARBA" id="ARBA00022723"/>
    </source>
</evidence>
<comment type="cofactor">
    <cofactor evidence="1">
        <name>Mn(2+)</name>
        <dbReference type="ChEBI" id="CHEBI:29035"/>
    </cofactor>
</comment>
<keyword evidence="5" id="KW-1185">Reference proteome</keyword>
<dbReference type="SUPFAM" id="SSF56300">
    <property type="entry name" value="Metallo-dependent phosphatases"/>
    <property type="match status" value="1"/>
</dbReference>
<evidence type="ECO:0000313" key="5">
    <source>
        <dbReference type="Proteomes" id="UP001206925"/>
    </source>
</evidence>
<feature type="non-terminal residue" evidence="4">
    <location>
        <position position="1"/>
    </location>
</feature>
<comment type="caution">
    <text evidence="4">The sequence shown here is derived from an EMBL/GenBank/DDBJ whole genome shotgun (WGS) entry which is preliminary data.</text>
</comment>
<proteinExistence type="predicted"/>
<evidence type="ECO:0000256" key="1">
    <source>
        <dbReference type="ARBA" id="ARBA00001936"/>
    </source>
</evidence>
<dbReference type="Gene3D" id="3.60.21.10">
    <property type="match status" value="1"/>
</dbReference>
<dbReference type="GO" id="GO:0046872">
    <property type="term" value="F:metal ion binding"/>
    <property type="evidence" value="ECO:0007669"/>
    <property type="project" value="UniProtKB-KW"/>
</dbReference>
<sequence length="217" mass="24464">IGCWAISWTAQFSTVAEHVEWQTMNAALGFSAVNSLEDRWKWIGDKGDTFSVKSLKRMLQTDNNIAVIRFKLKWKDVSLLNQSGTLAEDCWYWTVESKSEFSVKTVTKLIQNNAGADNSFSFKWVPIKCNVMAWRASMGRLPVKTELVKRNVQIDLVVGSHGVKAEGYEIEDDGKLIAVFSAPNYCCDQMENKGAFTRFEAPTMEPKIVTFSDVVSN</sequence>
<dbReference type="InterPro" id="IPR029052">
    <property type="entry name" value="Metallo-depent_PP-like"/>
</dbReference>
<reference evidence="4" key="1">
    <citation type="submission" date="2022-06" db="EMBL/GenBank/DDBJ databases">
        <title>Uncovering the hologenomic basis of an extraordinary plant invasion.</title>
        <authorList>
            <person name="Bieker V.C."/>
            <person name="Martin M.D."/>
            <person name="Gilbert T."/>
            <person name="Hodgins K."/>
            <person name="Battlay P."/>
            <person name="Petersen B."/>
            <person name="Wilson J."/>
        </authorList>
    </citation>
    <scope>NUCLEOTIDE SEQUENCE</scope>
    <source>
        <strain evidence="4">AA19_3_7</strain>
        <tissue evidence="4">Leaf</tissue>
    </source>
</reference>
<keyword evidence="3" id="KW-0464">Manganese</keyword>
<gene>
    <name evidence="4" type="ORF">M8C21_027116</name>
</gene>
<keyword evidence="2" id="KW-0479">Metal-binding</keyword>
<name>A0AAD5CCP8_AMBAR</name>
<dbReference type="Proteomes" id="UP001206925">
    <property type="component" value="Unassembled WGS sequence"/>
</dbReference>
<dbReference type="EMBL" id="JAMZMK010008657">
    <property type="protein sequence ID" value="KAI7739222.1"/>
    <property type="molecule type" value="Genomic_DNA"/>
</dbReference>
<dbReference type="PRINTS" id="PR00114">
    <property type="entry name" value="STPHPHTASE"/>
</dbReference>
<dbReference type="AlphaFoldDB" id="A0AAD5CCP8"/>
<dbReference type="InterPro" id="IPR006186">
    <property type="entry name" value="Ser/Thr-sp_prot-phosphatase"/>
</dbReference>
<dbReference type="InterPro" id="IPR051134">
    <property type="entry name" value="PPP_phosphatase"/>
</dbReference>
<feature type="non-terminal residue" evidence="4">
    <location>
        <position position="217"/>
    </location>
</feature>
<evidence type="ECO:0000313" key="4">
    <source>
        <dbReference type="EMBL" id="KAI7739222.1"/>
    </source>
</evidence>
<accession>A0AAD5CCP8</accession>